<dbReference type="EMBL" id="JAUHHV010000002">
    <property type="protein sequence ID" value="KAK1434232.1"/>
    <property type="molecule type" value="Genomic_DNA"/>
</dbReference>
<name>A0AAD8L998_TARER</name>
<accession>A0AAD8L998</accession>
<feature type="signal peptide" evidence="1">
    <location>
        <begin position="1"/>
        <end position="21"/>
    </location>
</feature>
<gene>
    <name evidence="2" type="ORF">QVD17_11151</name>
</gene>
<evidence type="ECO:0000313" key="2">
    <source>
        <dbReference type="EMBL" id="KAK1434232.1"/>
    </source>
</evidence>
<dbReference type="InterPro" id="IPR012876">
    <property type="entry name" value="DUF1677_pln"/>
</dbReference>
<dbReference type="Pfam" id="PF07911">
    <property type="entry name" value="DUF1677"/>
    <property type="match status" value="1"/>
</dbReference>
<protein>
    <submittedName>
        <fullName evidence="2">Uncharacterized protein</fullName>
    </submittedName>
</protein>
<evidence type="ECO:0000256" key="1">
    <source>
        <dbReference type="SAM" id="SignalP"/>
    </source>
</evidence>
<keyword evidence="3" id="KW-1185">Reference proteome</keyword>
<reference evidence="2" key="1">
    <citation type="journal article" date="2023" name="bioRxiv">
        <title>Improved chromosome-level genome assembly for marigold (Tagetes erecta).</title>
        <authorList>
            <person name="Jiang F."/>
            <person name="Yuan L."/>
            <person name="Wang S."/>
            <person name="Wang H."/>
            <person name="Xu D."/>
            <person name="Wang A."/>
            <person name="Fan W."/>
        </authorList>
    </citation>
    <scope>NUCLEOTIDE SEQUENCE</scope>
    <source>
        <strain evidence="2">WSJ</strain>
        <tissue evidence="2">Leaf</tissue>
    </source>
</reference>
<dbReference type="Proteomes" id="UP001229421">
    <property type="component" value="Unassembled WGS sequence"/>
</dbReference>
<keyword evidence="1" id="KW-0732">Signal</keyword>
<evidence type="ECO:0000313" key="3">
    <source>
        <dbReference type="Proteomes" id="UP001229421"/>
    </source>
</evidence>
<dbReference type="PANTHER" id="PTHR33108:SF32">
    <property type="entry name" value="DUF1677 FAMILY PROTEIN (DUF1677)"/>
    <property type="match status" value="1"/>
</dbReference>
<proteinExistence type="predicted"/>
<sequence length="193" mass="21235">MHLRFLICLCFGVEMSTTVMSDAVMMPVTETSTVTVNMNSPATEVEFAECDCCGLTEECTPEYMERIRERYKGKWICGLCGEAVKDEIVRSERLISTEEAMMRHMTFRKASRSSGPPPNPAVHLITAMRQILRRSLDSSAAAAAAARSMPSSPAKRNDIVGIVRSESCIPTLTLTVESTSSSSSYDDFEEPAC</sequence>
<dbReference type="PANTHER" id="PTHR33108">
    <property type="entry name" value="OS01G0745000 PROTEIN"/>
    <property type="match status" value="1"/>
</dbReference>
<organism evidence="2 3">
    <name type="scientific">Tagetes erecta</name>
    <name type="common">African marigold</name>
    <dbReference type="NCBI Taxonomy" id="13708"/>
    <lineage>
        <taxon>Eukaryota</taxon>
        <taxon>Viridiplantae</taxon>
        <taxon>Streptophyta</taxon>
        <taxon>Embryophyta</taxon>
        <taxon>Tracheophyta</taxon>
        <taxon>Spermatophyta</taxon>
        <taxon>Magnoliopsida</taxon>
        <taxon>eudicotyledons</taxon>
        <taxon>Gunneridae</taxon>
        <taxon>Pentapetalae</taxon>
        <taxon>asterids</taxon>
        <taxon>campanulids</taxon>
        <taxon>Asterales</taxon>
        <taxon>Asteraceae</taxon>
        <taxon>Asteroideae</taxon>
        <taxon>Heliantheae alliance</taxon>
        <taxon>Tageteae</taxon>
        <taxon>Tagetes</taxon>
    </lineage>
</organism>
<feature type="chain" id="PRO_5042037939" evidence="1">
    <location>
        <begin position="22"/>
        <end position="193"/>
    </location>
</feature>
<comment type="caution">
    <text evidence="2">The sequence shown here is derived from an EMBL/GenBank/DDBJ whole genome shotgun (WGS) entry which is preliminary data.</text>
</comment>
<dbReference type="AlphaFoldDB" id="A0AAD8L998"/>